<keyword evidence="1" id="KW-0805">Transcription regulation</keyword>
<evidence type="ECO:0000313" key="5">
    <source>
        <dbReference type="EMBL" id="ABJ88794.1"/>
    </source>
</evidence>
<dbReference type="SMART" id="SM00347">
    <property type="entry name" value="HTH_MARR"/>
    <property type="match status" value="1"/>
</dbReference>
<dbReference type="SUPFAM" id="SSF46785">
    <property type="entry name" value="Winged helix' DNA-binding domain"/>
    <property type="match status" value="1"/>
</dbReference>
<accession>Q01NH6</accession>
<dbReference type="PRINTS" id="PR00598">
    <property type="entry name" value="HTHMARR"/>
</dbReference>
<name>Q01NH6_SOLUE</name>
<reference evidence="5" key="1">
    <citation type="submission" date="2006-10" db="EMBL/GenBank/DDBJ databases">
        <title>Complete sequence of Solibacter usitatus Ellin6076.</title>
        <authorList>
            <consortium name="US DOE Joint Genome Institute"/>
            <person name="Copeland A."/>
            <person name="Lucas S."/>
            <person name="Lapidus A."/>
            <person name="Barry K."/>
            <person name="Detter J.C."/>
            <person name="Glavina del Rio T."/>
            <person name="Hammon N."/>
            <person name="Israni S."/>
            <person name="Dalin E."/>
            <person name="Tice H."/>
            <person name="Pitluck S."/>
            <person name="Thompson L.S."/>
            <person name="Brettin T."/>
            <person name="Bruce D."/>
            <person name="Han C."/>
            <person name="Tapia R."/>
            <person name="Gilna P."/>
            <person name="Schmutz J."/>
            <person name="Larimer F."/>
            <person name="Land M."/>
            <person name="Hauser L."/>
            <person name="Kyrpides N."/>
            <person name="Mikhailova N."/>
            <person name="Janssen P.H."/>
            <person name="Kuske C.R."/>
            <person name="Richardson P."/>
        </authorList>
    </citation>
    <scope>NUCLEOTIDE SEQUENCE</scope>
    <source>
        <strain evidence="5">Ellin6076</strain>
    </source>
</reference>
<keyword evidence="2" id="KW-0238">DNA-binding</keyword>
<keyword evidence="3" id="KW-0804">Transcription</keyword>
<evidence type="ECO:0000256" key="2">
    <source>
        <dbReference type="ARBA" id="ARBA00023125"/>
    </source>
</evidence>
<protein>
    <submittedName>
        <fullName evidence="5">Transcriptional regulator, MarR family</fullName>
    </submittedName>
</protein>
<dbReference type="GO" id="GO:0006950">
    <property type="term" value="P:response to stress"/>
    <property type="evidence" value="ECO:0007669"/>
    <property type="project" value="TreeGrafter"/>
</dbReference>
<organism evidence="5">
    <name type="scientific">Solibacter usitatus (strain Ellin6076)</name>
    <dbReference type="NCBI Taxonomy" id="234267"/>
    <lineage>
        <taxon>Bacteria</taxon>
        <taxon>Pseudomonadati</taxon>
        <taxon>Acidobacteriota</taxon>
        <taxon>Terriglobia</taxon>
        <taxon>Bryobacterales</taxon>
        <taxon>Solibacteraceae</taxon>
        <taxon>Candidatus Solibacter</taxon>
    </lineage>
</organism>
<gene>
    <name evidence="5" type="ordered locus">Acid_7900</name>
</gene>
<dbReference type="InterPro" id="IPR036388">
    <property type="entry name" value="WH-like_DNA-bd_sf"/>
</dbReference>
<dbReference type="Pfam" id="PF12802">
    <property type="entry name" value="MarR_2"/>
    <property type="match status" value="1"/>
</dbReference>
<dbReference type="OrthoDB" id="9807800at2"/>
<dbReference type="EMBL" id="CP000473">
    <property type="protein sequence ID" value="ABJ88794.1"/>
    <property type="molecule type" value="Genomic_DNA"/>
</dbReference>
<dbReference type="InterPro" id="IPR023187">
    <property type="entry name" value="Tscrpt_reg_MarR-type_CS"/>
</dbReference>
<dbReference type="AlphaFoldDB" id="Q01NH6"/>
<dbReference type="PROSITE" id="PS50995">
    <property type="entry name" value="HTH_MARR_2"/>
    <property type="match status" value="1"/>
</dbReference>
<evidence type="ECO:0000259" key="4">
    <source>
        <dbReference type="PROSITE" id="PS50995"/>
    </source>
</evidence>
<dbReference type="PROSITE" id="PS01117">
    <property type="entry name" value="HTH_MARR_1"/>
    <property type="match status" value="1"/>
</dbReference>
<dbReference type="InterPro" id="IPR036390">
    <property type="entry name" value="WH_DNA-bd_sf"/>
</dbReference>
<dbReference type="eggNOG" id="COG1846">
    <property type="taxonomic scope" value="Bacteria"/>
</dbReference>
<dbReference type="GO" id="GO:0003677">
    <property type="term" value="F:DNA binding"/>
    <property type="evidence" value="ECO:0007669"/>
    <property type="project" value="UniProtKB-KW"/>
</dbReference>
<feature type="domain" description="HTH marR-type" evidence="4">
    <location>
        <begin position="1"/>
        <end position="146"/>
    </location>
</feature>
<proteinExistence type="predicted"/>
<dbReference type="InterPro" id="IPR039422">
    <property type="entry name" value="MarR/SlyA-like"/>
</dbReference>
<evidence type="ECO:0000256" key="1">
    <source>
        <dbReference type="ARBA" id="ARBA00023015"/>
    </source>
</evidence>
<dbReference type="HOGENOM" id="CLU_120009_0_0_0"/>
<sequence precursor="true">MAILTQHDFQVLAGFRYHIRRFLRFSELAAQAEGLEPQQHQFLLAIQAASEPDAPTMGYVAGRLLIHPHSAVGLADRLEERGLLERMRGGGDRRQVRLRLTEAGTETLTRLSALHRRELDDSGPELVAALQAVLHDAPTEAGNVEA</sequence>
<dbReference type="PANTHER" id="PTHR33164:SF43">
    <property type="entry name" value="HTH-TYPE TRANSCRIPTIONAL REPRESSOR YETL"/>
    <property type="match status" value="1"/>
</dbReference>
<dbReference type="STRING" id="234267.Acid_7900"/>
<dbReference type="GO" id="GO:0003700">
    <property type="term" value="F:DNA-binding transcription factor activity"/>
    <property type="evidence" value="ECO:0007669"/>
    <property type="project" value="InterPro"/>
</dbReference>
<dbReference type="PANTHER" id="PTHR33164">
    <property type="entry name" value="TRANSCRIPTIONAL REGULATOR, MARR FAMILY"/>
    <property type="match status" value="1"/>
</dbReference>
<dbReference type="Gene3D" id="1.10.10.10">
    <property type="entry name" value="Winged helix-like DNA-binding domain superfamily/Winged helix DNA-binding domain"/>
    <property type="match status" value="1"/>
</dbReference>
<dbReference type="InParanoid" id="Q01NH6"/>
<dbReference type="KEGG" id="sus:Acid_7900"/>
<evidence type="ECO:0000256" key="3">
    <source>
        <dbReference type="ARBA" id="ARBA00023163"/>
    </source>
</evidence>
<dbReference type="InterPro" id="IPR000835">
    <property type="entry name" value="HTH_MarR-typ"/>
</dbReference>